<protein>
    <submittedName>
        <fullName evidence="1">Stage III sporulation protein AG</fullName>
    </submittedName>
</protein>
<proteinExistence type="predicted"/>
<reference evidence="1 2" key="1">
    <citation type="submission" date="2018-07" db="EMBL/GenBank/DDBJ databases">
        <title>GABA Modulating Bacteria of the Human Gut Microbiota.</title>
        <authorList>
            <person name="Strandwitz P."/>
            <person name="Kim K.H."/>
            <person name="Terekhova D."/>
            <person name="Liu J.K."/>
            <person name="Sharma A."/>
            <person name="Levering J."/>
            <person name="Mcdonald D."/>
            <person name="Dietrich D."/>
            <person name="Ramadhar T.R."/>
            <person name="Lekbua A."/>
            <person name="Mroue N."/>
            <person name="Liston C."/>
            <person name="Stewart E.J."/>
            <person name="Dubin M.J."/>
            <person name="Zengler K."/>
            <person name="Knight R."/>
            <person name="Gilbert J.A."/>
            <person name="Clardy J."/>
            <person name="Lewis K."/>
        </authorList>
    </citation>
    <scope>NUCLEOTIDE SEQUENCE [LARGE SCALE GENOMIC DNA]</scope>
    <source>
        <strain evidence="1 2">KLE1738</strain>
    </source>
</reference>
<evidence type="ECO:0000313" key="2">
    <source>
        <dbReference type="Proteomes" id="UP000260649"/>
    </source>
</evidence>
<evidence type="ECO:0000313" key="1">
    <source>
        <dbReference type="EMBL" id="RFT07214.1"/>
    </source>
</evidence>
<organism evidence="1 2">
    <name type="scientific">Evtepia gabavorous</name>
    <dbReference type="NCBI Taxonomy" id="2211183"/>
    <lineage>
        <taxon>Bacteria</taxon>
        <taxon>Bacillati</taxon>
        <taxon>Bacillota</taxon>
        <taxon>Clostridia</taxon>
        <taxon>Eubacteriales</taxon>
        <taxon>Evtepia</taxon>
    </lineage>
</organism>
<keyword evidence="2" id="KW-1185">Reference proteome</keyword>
<dbReference type="AlphaFoldDB" id="A0A3E2B5F6"/>
<dbReference type="EMBL" id="QQRQ01000004">
    <property type="protein sequence ID" value="RFT07214.1"/>
    <property type="molecule type" value="Genomic_DNA"/>
</dbReference>
<dbReference type="Proteomes" id="UP000260649">
    <property type="component" value="Unassembled WGS sequence"/>
</dbReference>
<name>A0A3E2B5F6_9FIRM</name>
<gene>
    <name evidence="1" type="ORF">DV520_03625</name>
</gene>
<sequence length="166" mass="17679">MGRLAQRVKASMGRYRLVWLVILAGLILLLLPTGEKEGEAREETEQTQSAFDLAATEARLSQALSKIHGAGEVTVVLTVANGPRQILAENVDRDGSQGEEKTETVVLSRGSGSQETVTVQEIYPRYQGALLVCAGGDDPTVRLQLTEAMSALTGLGADKISISQGK</sequence>
<accession>A0A3E2B5F6</accession>
<dbReference type="OrthoDB" id="1734162at2"/>
<comment type="caution">
    <text evidence="1">The sequence shown here is derived from an EMBL/GenBank/DDBJ whole genome shotgun (WGS) entry which is preliminary data.</text>
</comment>